<dbReference type="Pfam" id="PF09560">
    <property type="entry name" value="Spore_YunB"/>
    <property type="match status" value="1"/>
</dbReference>
<proteinExistence type="predicted"/>
<sequence>MAWKRKKRCFSYRKRRIRRRLTLAAICVALIGYGVIRAFNEWIEPQLQVVARQQSSIALNNITTRIIASMTYDSRSLVRIERDEQGYITTLDVDTNALNELLYEMLQTVDASLEAAQEGKNDPTLDQTLYENGVIYQLPLGYLTHLPFLSSVGPKIDIRFRMMNDVRGYFRLNCEPYGLNNTLLRLDLVIELKAEVLTVLSISEYAHTIELPIVMEIIHGQVPQAYQNWTSPSMQGGVQTTESSIS</sequence>
<name>A0ABT7UCF8_9FIRM</name>
<dbReference type="InterPro" id="IPR014197">
    <property type="entry name" value="Sporulation_prot_YunB"/>
</dbReference>
<dbReference type="RefSeq" id="WP_289607762.1">
    <property type="nucleotide sequence ID" value="NZ_JAUDCG010000024.1"/>
</dbReference>
<accession>A0ABT7UCF8</accession>
<protein>
    <submittedName>
        <fullName evidence="1">Sporulation protein YunB</fullName>
    </submittedName>
</protein>
<comment type="caution">
    <text evidence="1">The sequence shown here is derived from an EMBL/GenBank/DDBJ whole genome shotgun (WGS) entry which is preliminary data.</text>
</comment>
<dbReference type="NCBIfam" id="TIGR02832">
    <property type="entry name" value="spo_yunB"/>
    <property type="match status" value="1"/>
</dbReference>
<gene>
    <name evidence="1" type="primary">yunB</name>
    <name evidence="1" type="ORF">QUV96_06610</name>
</gene>
<dbReference type="PIRSF" id="PIRSF021383">
    <property type="entry name" value="YunB"/>
    <property type="match status" value="1"/>
</dbReference>
<evidence type="ECO:0000313" key="1">
    <source>
        <dbReference type="EMBL" id="MDM8157304.1"/>
    </source>
</evidence>
<dbReference type="Proteomes" id="UP001529340">
    <property type="component" value="Unassembled WGS sequence"/>
</dbReference>
<organism evidence="1 2">
    <name type="scientific">Amedibacillus dolichus</name>
    <dbReference type="NCBI Taxonomy" id="31971"/>
    <lineage>
        <taxon>Bacteria</taxon>
        <taxon>Bacillati</taxon>
        <taxon>Bacillota</taxon>
        <taxon>Erysipelotrichia</taxon>
        <taxon>Erysipelotrichales</taxon>
        <taxon>Erysipelotrichaceae</taxon>
        <taxon>Amedibacillus</taxon>
    </lineage>
</organism>
<keyword evidence="2" id="KW-1185">Reference proteome</keyword>
<reference evidence="1 2" key="3">
    <citation type="submission" date="2023-06" db="EMBL/GenBank/DDBJ databases">
        <authorList>
            <person name="Zeman M."/>
            <person name="Kubasova T."/>
            <person name="Jahodarova E."/>
            <person name="Nykrynova M."/>
            <person name="Rychlik I."/>
        </authorList>
    </citation>
    <scope>NUCLEOTIDE SEQUENCE [LARGE SCALE GENOMIC DNA]</scope>
    <source>
        <strain evidence="1 2">ET39</strain>
    </source>
</reference>
<reference evidence="2" key="1">
    <citation type="submission" date="2023-06" db="EMBL/GenBank/DDBJ databases">
        <title>Identification and characterization of horizontal gene transfer across gut microbiota members of farm animals based on homology search.</title>
        <authorList>
            <person name="Zeman M."/>
            <person name="Kubasova T."/>
            <person name="Jahodarova E."/>
            <person name="Nykrynova M."/>
            <person name="Rychlik I."/>
        </authorList>
    </citation>
    <scope>NUCLEOTIDE SEQUENCE [LARGE SCALE GENOMIC DNA]</scope>
    <source>
        <strain evidence="2">ET39</strain>
    </source>
</reference>
<dbReference type="EMBL" id="JAUDCG010000024">
    <property type="protein sequence ID" value="MDM8157304.1"/>
    <property type="molecule type" value="Genomic_DNA"/>
</dbReference>
<reference evidence="1 2" key="2">
    <citation type="submission" date="2023-06" db="EMBL/GenBank/DDBJ databases">
        <title>Identification and characterization of horizontal gene transfer across gut microbiota members of farm animals based on homology search.</title>
        <authorList>
            <person name="Schwarzerova J."/>
            <person name="Nykrynova M."/>
            <person name="Jureckova K."/>
            <person name="Cejkova D."/>
            <person name="Rychlik I."/>
        </authorList>
    </citation>
    <scope>NUCLEOTIDE SEQUENCE [LARGE SCALE GENOMIC DNA]</scope>
    <source>
        <strain evidence="1 2">ET39</strain>
    </source>
</reference>
<evidence type="ECO:0000313" key="2">
    <source>
        <dbReference type="Proteomes" id="UP001529340"/>
    </source>
</evidence>